<sequence>MLVVSTAKMSENHQLDLKAQFPDLDFQFFESMQDLRQNPRTMQKVEILLTYGEDLDEAILGAFLNLRWIQVLSAGIDRMPHAALLERGIVVTNARGIHAIPMAEYTVGVILAHVRRLPELYQYQREKRWDRTVRVEELAGKKVVIVGTGAIGQAIAARLSVFDVEVLGVNKSGRSAPGFSHIDPIEHIDQALARADGVIVTVPLTAASRHLFNGVRFSAMRRGAFFVNIGRGGVVDETALLEALDNGTISYAYLDVFEIEPLPDDHPFWQHPRIFLTPHVSGRTPLYMTRALEIFKENAPRFLAGEIAALKNHVDLTKGY</sequence>
<evidence type="ECO:0000313" key="7">
    <source>
        <dbReference type="EMBL" id="PTQ55985.1"/>
    </source>
</evidence>
<dbReference type="AlphaFoldDB" id="A0A2R6XZX6"/>
<reference evidence="8" key="1">
    <citation type="journal article" date="2018" name="Sci. Rep.">
        <title>Lignite coal burning seam in the remote Altai Mountains harbors a hydrogen-driven thermophilic microbial community.</title>
        <authorList>
            <person name="Kadnikov V.V."/>
            <person name="Mardanov A.V."/>
            <person name="Ivasenko D.A."/>
            <person name="Antsiferov D.V."/>
            <person name="Beletsky A.V."/>
            <person name="Karnachuk O.V."/>
            <person name="Ravin N.V."/>
        </authorList>
    </citation>
    <scope>NUCLEOTIDE SEQUENCE [LARGE SCALE GENOMIC DNA]</scope>
</reference>
<dbReference type="SUPFAM" id="SSF52283">
    <property type="entry name" value="Formate/glycerate dehydrogenase catalytic domain-like"/>
    <property type="match status" value="1"/>
</dbReference>
<dbReference type="Gene3D" id="3.40.50.720">
    <property type="entry name" value="NAD(P)-binding Rossmann-like Domain"/>
    <property type="match status" value="2"/>
</dbReference>
<feature type="domain" description="D-isomer specific 2-hydroxyacid dehydrogenase NAD-binding" evidence="6">
    <location>
        <begin position="108"/>
        <end position="281"/>
    </location>
</feature>
<comment type="similarity">
    <text evidence="1 4">Belongs to the D-isomer specific 2-hydroxyacid dehydrogenase family.</text>
</comment>
<evidence type="ECO:0000256" key="2">
    <source>
        <dbReference type="ARBA" id="ARBA00023002"/>
    </source>
</evidence>
<dbReference type="CDD" id="cd05300">
    <property type="entry name" value="2-Hacid_dh_1"/>
    <property type="match status" value="1"/>
</dbReference>
<name>A0A2R6XZX6_9BACL</name>
<proteinExistence type="inferred from homology"/>
<dbReference type="PANTHER" id="PTHR43333">
    <property type="entry name" value="2-HACID_DH_C DOMAIN-CONTAINING PROTEIN"/>
    <property type="match status" value="1"/>
</dbReference>
<protein>
    <submittedName>
        <fullName evidence="7">D-3-phosphoglycerate dehydrogenase</fullName>
    </submittedName>
</protein>
<gene>
    <name evidence="7" type="ORF">BSOLF_1053</name>
</gene>
<dbReference type="GO" id="GO:0016616">
    <property type="term" value="F:oxidoreductase activity, acting on the CH-OH group of donors, NAD or NADP as acceptor"/>
    <property type="evidence" value="ECO:0007669"/>
    <property type="project" value="InterPro"/>
</dbReference>
<dbReference type="InterPro" id="IPR029753">
    <property type="entry name" value="D-isomer_DH_CS"/>
</dbReference>
<evidence type="ECO:0000259" key="5">
    <source>
        <dbReference type="Pfam" id="PF00389"/>
    </source>
</evidence>
<dbReference type="EMBL" id="PEBX01000055">
    <property type="protein sequence ID" value="PTQ55985.1"/>
    <property type="molecule type" value="Genomic_DNA"/>
</dbReference>
<dbReference type="PANTHER" id="PTHR43333:SF1">
    <property type="entry name" value="D-ISOMER SPECIFIC 2-HYDROXYACID DEHYDROGENASE NAD-BINDING DOMAIN-CONTAINING PROTEIN"/>
    <property type="match status" value="1"/>
</dbReference>
<dbReference type="Pfam" id="PF00389">
    <property type="entry name" value="2-Hacid_dh"/>
    <property type="match status" value="1"/>
</dbReference>
<keyword evidence="3" id="KW-0520">NAD</keyword>
<feature type="domain" description="D-isomer specific 2-hydroxyacid dehydrogenase catalytic" evidence="5">
    <location>
        <begin position="25"/>
        <end position="307"/>
    </location>
</feature>
<evidence type="ECO:0000313" key="8">
    <source>
        <dbReference type="Proteomes" id="UP000244338"/>
    </source>
</evidence>
<dbReference type="InterPro" id="IPR036291">
    <property type="entry name" value="NAD(P)-bd_dom_sf"/>
</dbReference>
<dbReference type="InterPro" id="IPR006139">
    <property type="entry name" value="D-isomer_2_OHA_DH_cat_dom"/>
</dbReference>
<dbReference type="Proteomes" id="UP000244338">
    <property type="component" value="Unassembled WGS sequence"/>
</dbReference>
<evidence type="ECO:0000259" key="6">
    <source>
        <dbReference type="Pfam" id="PF02826"/>
    </source>
</evidence>
<dbReference type="Pfam" id="PF02826">
    <property type="entry name" value="2-Hacid_dh_C"/>
    <property type="match status" value="1"/>
</dbReference>
<evidence type="ECO:0000256" key="4">
    <source>
        <dbReference type="RuleBase" id="RU003719"/>
    </source>
</evidence>
<dbReference type="InterPro" id="IPR006140">
    <property type="entry name" value="D-isomer_DH_NAD-bd"/>
</dbReference>
<dbReference type="SUPFAM" id="SSF51735">
    <property type="entry name" value="NAD(P)-binding Rossmann-fold domains"/>
    <property type="match status" value="1"/>
</dbReference>
<dbReference type="PROSITE" id="PS00671">
    <property type="entry name" value="D_2_HYDROXYACID_DH_3"/>
    <property type="match status" value="1"/>
</dbReference>
<keyword evidence="2 4" id="KW-0560">Oxidoreductase</keyword>
<accession>A0A2R6XZX6</accession>
<evidence type="ECO:0000256" key="3">
    <source>
        <dbReference type="ARBA" id="ARBA00023027"/>
    </source>
</evidence>
<organism evidence="7 8">
    <name type="scientific">Candidatus Carbonibacillus altaicus</name>
    <dbReference type="NCBI Taxonomy" id="2163959"/>
    <lineage>
        <taxon>Bacteria</taxon>
        <taxon>Bacillati</taxon>
        <taxon>Bacillota</taxon>
        <taxon>Bacilli</taxon>
        <taxon>Bacillales</taxon>
        <taxon>Candidatus Carbonibacillus</taxon>
    </lineage>
</organism>
<dbReference type="GO" id="GO:0051287">
    <property type="term" value="F:NAD binding"/>
    <property type="evidence" value="ECO:0007669"/>
    <property type="project" value="InterPro"/>
</dbReference>
<evidence type="ECO:0000256" key="1">
    <source>
        <dbReference type="ARBA" id="ARBA00005854"/>
    </source>
</evidence>
<comment type="caution">
    <text evidence="7">The sequence shown here is derived from an EMBL/GenBank/DDBJ whole genome shotgun (WGS) entry which is preliminary data.</text>
</comment>